<feature type="compositionally biased region" description="Polar residues" evidence="1">
    <location>
        <begin position="145"/>
        <end position="176"/>
    </location>
</feature>
<keyword evidence="4" id="KW-1185">Reference proteome</keyword>
<feature type="region of interest" description="Disordered" evidence="1">
    <location>
        <begin position="142"/>
        <end position="185"/>
    </location>
</feature>
<gene>
    <name evidence="3" type="primary">20345887</name>
    <name evidence="2" type="ORF">GGTG_05429</name>
</gene>
<evidence type="ECO:0000313" key="3">
    <source>
        <dbReference type="EnsemblFungi" id="EJT75496"/>
    </source>
</evidence>
<dbReference type="GeneID" id="20345887"/>
<evidence type="ECO:0000313" key="2">
    <source>
        <dbReference type="EMBL" id="EJT75496.1"/>
    </source>
</evidence>
<reference evidence="4" key="1">
    <citation type="submission" date="2010-07" db="EMBL/GenBank/DDBJ databases">
        <title>The genome sequence of Gaeumannomyces graminis var. tritici strain R3-111a-1.</title>
        <authorList>
            <consortium name="The Broad Institute Genome Sequencing Platform"/>
            <person name="Ma L.-J."/>
            <person name="Dead R."/>
            <person name="Young S."/>
            <person name="Zeng Q."/>
            <person name="Koehrsen M."/>
            <person name="Alvarado L."/>
            <person name="Berlin A."/>
            <person name="Chapman S.B."/>
            <person name="Chen Z."/>
            <person name="Freedman E."/>
            <person name="Gellesch M."/>
            <person name="Goldberg J."/>
            <person name="Griggs A."/>
            <person name="Gujja S."/>
            <person name="Heilman E.R."/>
            <person name="Heiman D."/>
            <person name="Hepburn T."/>
            <person name="Howarth C."/>
            <person name="Jen D."/>
            <person name="Larson L."/>
            <person name="Mehta T."/>
            <person name="Neiman D."/>
            <person name="Pearson M."/>
            <person name="Roberts A."/>
            <person name="Saif S."/>
            <person name="Shea T."/>
            <person name="Shenoy N."/>
            <person name="Sisk P."/>
            <person name="Stolte C."/>
            <person name="Sykes S."/>
            <person name="Walk T."/>
            <person name="White J."/>
            <person name="Yandava C."/>
            <person name="Haas B."/>
            <person name="Nusbaum C."/>
            <person name="Birren B."/>
        </authorList>
    </citation>
    <scope>NUCLEOTIDE SEQUENCE [LARGE SCALE GENOMIC DNA]</scope>
    <source>
        <strain evidence="4">R3-111a-1</strain>
    </source>
</reference>
<dbReference type="RefSeq" id="XP_009221496.1">
    <property type="nucleotide sequence ID" value="XM_009223232.1"/>
</dbReference>
<accession>J3NVW7</accession>
<feature type="region of interest" description="Disordered" evidence="1">
    <location>
        <begin position="29"/>
        <end position="49"/>
    </location>
</feature>
<reference evidence="2" key="3">
    <citation type="submission" date="2010-09" db="EMBL/GenBank/DDBJ databases">
        <title>Annotation of Gaeumannomyces graminis var. tritici R3-111a-1.</title>
        <authorList>
            <consortium name="The Broad Institute Genome Sequencing Platform"/>
            <person name="Ma L.-J."/>
            <person name="Dead R."/>
            <person name="Young S.K."/>
            <person name="Zeng Q."/>
            <person name="Gargeya S."/>
            <person name="Fitzgerald M."/>
            <person name="Haas B."/>
            <person name="Abouelleil A."/>
            <person name="Alvarado L."/>
            <person name="Arachchi H.M."/>
            <person name="Berlin A."/>
            <person name="Brown A."/>
            <person name="Chapman S.B."/>
            <person name="Chen Z."/>
            <person name="Dunbar C."/>
            <person name="Freedman E."/>
            <person name="Gearin G."/>
            <person name="Gellesch M."/>
            <person name="Goldberg J."/>
            <person name="Griggs A."/>
            <person name="Gujja S."/>
            <person name="Heiman D."/>
            <person name="Howarth C."/>
            <person name="Larson L."/>
            <person name="Lui A."/>
            <person name="MacDonald P.J.P."/>
            <person name="Mehta T."/>
            <person name="Montmayeur A."/>
            <person name="Murphy C."/>
            <person name="Neiman D."/>
            <person name="Pearson M."/>
            <person name="Priest M."/>
            <person name="Roberts A."/>
            <person name="Saif S."/>
            <person name="Shea T."/>
            <person name="Shenoy N."/>
            <person name="Sisk P."/>
            <person name="Stolte C."/>
            <person name="Sykes S."/>
            <person name="Yandava C."/>
            <person name="Wortman J."/>
            <person name="Nusbaum C."/>
            <person name="Birren B."/>
        </authorList>
    </citation>
    <scope>NUCLEOTIDE SEQUENCE</scope>
    <source>
        <strain evidence="2">R3-111a-1</strain>
    </source>
</reference>
<dbReference type="AlphaFoldDB" id="J3NVW7"/>
<reference evidence="3" key="4">
    <citation type="journal article" date="2015" name="G3 (Bethesda)">
        <title>Genome sequences of three phytopathogenic species of the Magnaporthaceae family of fungi.</title>
        <authorList>
            <person name="Okagaki L.H."/>
            <person name="Nunes C.C."/>
            <person name="Sailsbery J."/>
            <person name="Clay B."/>
            <person name="Brown D."/>
            <person name="John T."/>
            <person name="Oh Y."/>
            <person name="Young N."/>
            <person name="Fitzgerald M."/>
            <person name="Haas B.J."/>
            <person name="Zeng Q."/>
            <person name="Young S."/>
            <person name="Adiconis X."/>
            <person name="Fan L."/>
            <person name="Levin J.Z."/>
            <person name="Mitchell T.K."/>
            <person name="Okubara P.A."/>
            <person name="Farman M.L."/>
            <person name="Kohn L.M."/>
            <person name="Birren B."/>
            <person name="Ma L.-J."/>
            <person name="Dean R.A."/>
        </authorList>
    </citation>
    <scope>NUCLEOTIDE SEQUENCE</scope>
    <source>
        <strain evidence="3">R3-111a-1</strain>
    </source>
</reference>
<proteinExistence type="predicted"/>
<reference evidence="3" key="5">
    <citation type="submission" date="2018-04" db="UniProtKB">
        <authorList>
            <consortium name="EnsemblFungi"/>
        </authorList>
    </citation>
    <scope>IDENTIFICATION</scope>
    <source>
        <strain evidence="3">R3-111a-1</strain>
    </source>
</reference>
<organism evidence="2">
    <name type="scientific">Gaeumannomyces tritici (strain R3-111a-1)</name>
    <name type="common">Wheat and barley take-all root rot fungus</name>
    <name type="synonym">Gaeumannomyces graminis var. tritici</name>
    <dbReference type="NCBI Taxonomy" id="644352"/>
    <lineage>
        <taxon>Eukaryota</taxon>
        <taxon>Fungi</taxon>
        <taxon>Dikarya</taxon>
        <taxon>Ascomycota</taxon>
        <taxon>Pezizomycotina</taxon>
        <taxon>Sordariomycetes</taxon>
        <taxon>Sordariomycetidae</taxon>
        <taxon>Magnaporthales</taxon>
        <taxon>Magnaporthaceae</taxon>
        <taxon>Gaeumannomyces</taxon>
    </lineage>
</organism>
<dbReference type="VEuPathDB" id="FungiDB:GGTG_05429"/>
<dbReference type="HOGENOM" id="CLU_1461403_0_0_1"/>
<evidence type="ECO:0000313" key="4">
    <source>
        <dbReference type="Proteomes" id="UP000006039"/>
    </source>
</evidence>
<dbReference type="EMBL" id="GL385397">
    <property type="protein sequence ID" value="EJT75496.1"/>
    <property type="molecule type" value="Genomic_DNA"/>
</dbReference>
<sequence length="185" mass="19808">MLEKLGASEEGSFLSTASWGWWRQKGASGGCGCWRDGQQKTTGPGSDWARKGGQVLLIQDCDGTKPMRRERKMRESERKYQDGSMLGRMEIGVPLDLPLIRGDGSGATADQLAAPRPVPKIAAKPIAMAGLALLDAWRQWDRQPPNASNTSISSLEGPLTTTHSGRGPHATNQTNPGGCMPKPVG</sequence>
<dbReference type="Proteomes" id="UP000006039">
    <property type="component" value="Unassembled WGS sequence"/>
</dbReference>
<evidence type="ECO:0000256" key="1">
    <source>
        <dbReference type="SAM" id="MobiDB-lite"/>
    </source>
</evidence>
<protein>
    <submittedName>
        <fullName evidence="2 3">Uncharacterized protein</fullName>
    </submittedName>
</protein>
<name>J3NVW7_GAET3</name>
<dbReference type="EnsemblFungi" id="EJT75496">
    <property type="protein sequence ID" value="EJT75496"/>
    <property type="gene ID" value="GGTG_05429"/>
</dbReference>
<reference evidence="2" key="2">
    <citation type="submission" date="2010-07" db="EMBL/GenBank/DDBJ databases">
        <authorList>
            <consortium name="The Broad Institute Genome Sequencing Platform"/>
            <consortium name="Broad Institute Genome Sequencing Center for Infectious Disease"/>
            <person name="Ma L.-J."/>
            <person name="Dead R."/>
            <person name="Young S."/>
            <person name="Zeng Q."/>
            <person name="Koehrsen M."/>
            <person name="Alvarado L."/>
            <person name="Berlin A."/>
            <person name="Chapman S.B."/>
            <person name="Chen Z."/>
            <person name="Freedman E."/>
            <person name="Gellesch M."/>
            <person name="Goldberg J."/>
            <person name="Griggs A."/>
            <person name="Gujja S."/>
            <person name="Heilman E.R."/>
            <person name="Heiman D."/>
            <person name="Hepburn T."/>
            <person name="Howarth C."/>
            <person name="Jen D."/>
            <person name="Larson L."/>
            <person name="Mehta T."/>
            <person name="Neiman D."/>
            <person name="Pearson M."/>
            <person name="Roberts A."/>
            <person name="Saif S."/>
            <person name="Shea T."/>
            <person name="Shenoy N."/>
            <person name="Sisk P."/>
            <person name="Stolte C."/>
            <person name="Sykes S."/>
            <person name="Walk T."/>
            <person name="White J."/>
            <person name="Yandava C."/>
            <person name="Haas B."/>
            <person name="Nusbaum C."/>
            <person name="Birren B."/>
        </authorList>
    </citation>
    <scope>NUCLEOTIDE SEQUENCE</scope>
    <source>
        <strain evidence="2">R3-111a-1</strain>
    </source>
</reference>